<dbReference type="Pfam" id="PF13947">
    <property type="entry name" value="GUB_WAK_bind"/>
    <property type="match status" value="1"/>
</dbReference>
<dbReference type="Gene3D" id="1.10.510.10">
    <property type="entry name" value="Transferase(Phosphotransferase) domain 1"/>
    <property type="match status" value="1"/>
</dbReference>
<evidence type="ECO:0000256" key="3">
    <source>
        <dbReference type="ARBA" id="ARBA00022679"/>
    </source>
</evidence>
<evidence type="ECO:0000256" key="14">
    <source>
        <dbReference type="SAM" id="MobiDB-lite"/>
    </source>
</evidence>
<feature type="domain" description="Protein kinase" evidence="16">
    <location>
        <begin position="427"/>
        <end position="696"/>
    </location>
</feature>
<keyword evidence="2" id="KW-0723">Serine/threonine-protein kinase</keyword>
<evidence type="ECO:0000256" key="11">
    <source>
        <dbReference type="ARBA" id="ARBA00023157"/>
    </source>
</evidence>
<protein>
    <recommendedName>
        <fullName evidence="16">Protein kinase domain-containing protein</fullName>
    </recommendedName>
</protein>
<evidence type="ECO:0000313" key="19">
    <source>
        <dbReference type="Proteomes" id="UP000008810"/>
    </source>
</evidence>
<dbReference type="OrthoDB" id="4062651at2759"/>
<keyword evidence="12" id="KW-0325">Glycoprotein</keyword>
<feature type="chain" id="PRO_5014095674" description="Protein kinase domain-containing protein" evidence="15">
    <location>
        <begin position="29"/>
        <end position="749"/>
    </location>
</feature>
<accession>I1J2N9</accession>
<dbReference type="InterPro" id="IPR011009">
    <property type="entry name" value="Kinase-like_dom_sf"/>
</dbReference>
<dbReference type="GO" id="GO:0004674">
    <property type="term" value="F:protein serine/threonine kinase activity"/>
    <property type="evidence" value="ECO:0007669"/>
    <property type="project" value="UniProtKB-KW"/>
</dbReference>
<dbReference type="InterPro" id="IPR000719">
    <property type="entry name" value="Prot_kinase_dom"/>
</dbReference>
<dbReference type="Gramene" id="KQJ84997">
    <property type="protein sequence ID" value="KQJ84997"/>
    <property type="gene ID" value="BRADI_5g24190v3"/>
</dbReference>
<name>I1J2N9_BRADI</name>
<evidence type="ECO:0000259" key="16">
    <source>
        <dbReference type="PROSITE" id="PS50011"/>
    </source>
</evidence>
<dbReference type="GO" id="GO:0005524">
    <property type="term" value="F:ATP binding"/>
    <property type="evidence" value="ECO:0007669"/>
    <property type="project" value="UniProtKB-UniRule"/>
</dbReference>
<dbReference type="FunFam" id="1.10.510.10:FF:000084">
    <property type="entry name" value="Wall-associated receptor kinase 2"/>
    <property type="match status" value="1"/>
</dbReference>
<evidence type="ECO:0000256" key="7">
    <source>
        <dbReference type="ARBA" id="ARBA00022777"/>
    </source>
</evidence>
<evidence type="ECO:0000256" key="10">
    <source>
        <dbReference type="ARBA" id="ARBA00023136"/>
    </source>
</evidence>
<dbReference type="InterPro" id="IPR025287">
    <property type="entry name" value="WAK_GUB"/>
</dbReference>
<keyword evidence="3" id="KW-0808">Transferase</keyword>
<feature type="signal peptide" evidence="15">
    <location>
        <begin position="1"/>
        <end position="28"/>
    </location>
</feature>
<dbReference type="FunFam" id="2.10.25.10:FF:000956">
    <property type="entry name" value="Wall-associated receptor kinase 3"/>
    <property type="match status" value="1"/>
</dbReference>
<dbReference type="Proteomes" id="UP000008810">
    <property type="component" value="Chromosome 5"/>
</dbReference>
<dbReference type="SMART" id="SM00220">
    <property type="entry name" value="S_TKc"/>
    <property type="match status" value="1"/>
</dbReference>
<dbReference type="InterPro" id="IPR045274">
    <property type="entry name" value="WAK-like"/>
</dbReference>
<dbReference type="InterPro" id="IPR018097">
    <property type="entry name" value="EGF_Ca-bd_CS"/>
</dbReference>
<dbReference type="Gene3D" id="2.10.25.10">
    <property type="entry name" value="Laminin"/>
    <property type="match status" value="1"/>
</dbReference>
<keyword evidence="8 13" id="KW-0067">ATP-binding</keyword>
<keyword evidence="4" id="KW-0812">Transmembrane</keyword>
<keyword evidence="9" id="KW-1133">Transmembrane helix</keyword>
<reference evidence="17" key="2">
    <citation type="submission" date="2017-06" db="EMBL/GenBank/DDBJ databases">
        <title>WGS assembly of Brachypodium distachyon.</title>
        <authorList>
            <consortium name="The International Brachypodium Initiative"/>
            <person name="Lucas S."/>
            <person name="Harmon-Smith M."/>
            <person name="Lail K."/>
            <person name="Tice H."/>
            <person name="Grimwood J."/>
            <person name="Bruce D."/>
            <person name="Barry K."/>
            <person name="Shu S."/>
            <person name="Lindquist E."/>
            <person name="Wang M."/>
            <person name="Pitluck S."/>
            <person name="Vogel J.P."/>
            <person name="Garvin D.F."/>
            <person name="Mockler T.C."/>
            <person name="Schmutz J."/>
            <person name="Rokhsar D."/>
            <person name="Bevan M.W."/>
        </authorList>
    </citation>
    <scope>NUCLEOTIDE SEQUENCE</scope>
    <source>
        <strain evidence="17">Bd21</strain>
    </source>
</reference>
<dbReference type="InterPro" id="IPR017441">
    <property type="entry name" value="Protein_kinase_ATP_BS"/>
</dbReference>
<dbReference type="GO" id="GO:0007166">
    <property type="term" value="P:cell surface receptor signaling pathway"/>
    <property type="evidence" value="ECO:0000318"/>
    <property type="project" value="GO_Central"/>
</dbReference>
<keyword evidence="7" id="KW-0418">Kinase</keyword>
<evidence type="ECO:0000256" key="15">
    <source>
        <dbReference type="SAM" id="SignalP"/>
    </source>
</evidence>
<evidence type="ECO:0000256" key="13">
    <source>
        <dbReference type="PROSITE-ProRule" id="PRU10141"/>
    </source>
</evidence>
<dbReference type="PROSITE" id="PS00108">
    <property type="entry name" value="PROTEIN_KINASE_ST"/>
    <property type="match status" value="1"/>
</dbReference>
<evidence type="ECO:0000256" key="5">
    <source>
        <dbReference type="ARBA" id="ARBA00022729"/>
    </source>
</evidence>
<dbReference type="PROSITE" id="PS50011">
    <property type="entry name" value="PROTEIN_KINASE_DOM"/>
    <property type="match status" value="1"/>
</dbReference>
<keyword evidence="10" id="KW-0472">Membrane</keyword>
<keyword evidence="19" id="KW-1185">Reference proteome</keyword>
<organism evidence="17">
    <name type="scientific">Brachypodium distachyon</name>
    <name type="common">Purple false brome</name>
    <name type="synonym">Trachynia distachya</name>
    <dbReference type="NCBI Taxonomy" id="15368"/>
    <lineage>
        <taxon>Eukaryota</taxon>
        <taxon>Viridiplantae</taxon>
        <taxon>Streptophyta</taxon>
        <taxon>Embryophyta</taxon>
        <taxon>Tracheophyta</taxon>
        <taxon>Spermatophyta</taxon>
        <taxon>Magnoliopsida</taxon>
        <taxon>Liliopsida</taxon>
        <taxon>Poales</taxon>
        <taxon>Poaceae</taxon>
        <taxon>BOP clade</taxon>
        <taxon>Pooideae</taxon>
        <taxon>Stipodae</taxon>
        <taxon>Brachypodieae</taxon>
        <taxon>Brachypodium</taxon>
    </lineage>
</organism>
<dbReference type="PANTHER" id="PTHR27005">
    <property type="entry name" value="WALL-ASSOCIATED RECEPTOR KINASE-LIKE 21"/>
    <property type="match status" value="1"/>
</dbReference>
<dbReference type="PANTHER" id="PTHR27005:SF436">
    <property type="entry name" value="WALL-ASSOCIATED RECEPTOR KINASE-LIKE PROTEIN 9"/>
    <property type="match status" value="1"/>
</dbReference>
<dbReference type="PROSITE" id="PS00107">
    <property type="entry name" value="PROTEIN_KINASE_ATP"/>
    <property type="match status" value="1"/>
</dbReference>
<gene>
    <name evidence="18" type="primary">LOC100835678</name>
    <name evidence="17" type="ORF">BRADI_5g24190v3</name>
</gene>
<dbReference type="Gene3D" id="3.30.200.20">
    <property type="entry name" value="Phosphorylase Kinase, domain 1"/>
    <property type="match status" value="1"/>
</dbReference>
<dbReference type="PROSITE" id="PS01187">
    <property type="entry name" value="EGF_CA"/>
    <property type="match status" value="1"/>
</dbReference>
<dbReference type="OMA" id="NWFVAYG"/>
<keyword evidence="5 15" id="KW-0732">Signal</keyword>
<dbReference type="HOGENOM" id="CLU_000288_43_5_1"/>
<keyword evidence="11" id="KW-1015">Disulfide bond</keyword>
<evidence type="ECO:0000256" key="12">
    <source>
        <dbReference type="ARBA" id="ARBA00023180"/>
    </source>
</evidence>
<evidence type="ECO:0000256" key="9">
    <source>
        <dbReference type="ARBA" id="ARBA00022989"/>
    </source>
</evidence>
<dbReference type="GO" id="GO:0030247">
    <property type="term" value="F:polysaccharide binding"/>
    <property type="evidence" value="ECO:0007669"/>
    <property type="project" value="InterPro"/>
</dbReference>
<evidence type="ECO:0000256" key="1">
    <source>
        <dbReference type="ARBA" id="ARBA00004479"/>
    </source>
</evidence>
<dbReference type="SUPFAM" id="SSF56112">
    <property type="entry name" value="Protein kinase-like (PK-like)"/>
    <property type="match status" value="1"/>
</dbReference>
<evidence type="ECO:0000313" key="18">
    <source>
        <dbReference type="EnsemblPlants" id="KQJ84997"/>
    </source>
</evidence>
<dbReference type="InterPro" id="IPR008271">
    <property type="entry name" value="Ser/Thr_kinase_AS"/>
</dbReference>
<dbReference type="GO" id="GO:0005886">
    <property type="term" value="C:plasma membrane"/>
    <property type="evidence" value="ECO:0000318"/>
    <property type="project" value="GO_Central"/>
</dbReference>
<proteinExistence type="predicted"/>
<evidence type="ECO:0000313" key="17">
    <source>
        <dbReference type="EMBL" id="KQJ84997.1"/>
    </source>
</evidence>
<feature type="binding site" evidence="13">
    <location>
        <position position="456"/>
    </location>
    <ligand>
        <name>ATP</name>
        <dbReference type="ChEBI" id="CHEBI:30616"/>
    </ligand>
</feature>
<evidence type="ECO:0000256" key="8">
    <source>
        <dbReference type="ARBA" id="ARBA00022840"/>
    </source>
</evidence>
<feature type="region of interest" description="Disordered" evidence="14">
    <location>
        <begin position="700"/>
        <end position="725"/>
    </location>
</feature>
<dbReference type="GO" id="GO:0005509">
    <property type="term" value="F:calcium ion binding"/>
    <property type="evidence" value="ECO:0007669"/>
    <property type="project" value="InterPro"/>
</dbReference>
<evidence type="ECO:0000256" key="4">
    <source>
        <dbReference type="ARBA" id="ARBA00022692"/>
    </source>
</evidence>
<evidence type="ECO:0000256" key="6">
    <source>
        <dbReference type="ARBA" id="ARBA00022741"/>
    </source>
</evidence>
<dbReference type="CDD" id="cd00054">
    <property type="entry name" value="EGF_CA"/>
    <property type="match status" value="1"/>
</dbReference>
<dbReference type="STRING" id="15368.I1J2N9"/>
<dbReference type="FunFam" id="3.30.200.20:FF:000043">
    <property type="entry name" value="Wall-associated receptor kinase 2"/>
    <property type="match status" value="1"/>
</dbReference>
<sequence length="749" mass="82304">MTISISSSRQLALVGMIGALAFELLVAAGPIALPGCPESCGRIAVPYPFGIGKGCSHPGFNLTCDKTRHPPKLFLGNGVEVLGISLMDGTVWIRSNVLRSDFQEFNGSWPGPATVVPRPFTVLSRRNWFVAYGCNIIARLMPPGVLGLVESDAYTSTCAAMCVGGQQNFTGSSCSGIARCRTYIAWELLTHPYAIQVTQLSVLGGGSLPYTGVYVFVVDKDWFSRNEDEMLLNFTKSYQRTITESVPAVLEWWLDLISDEDMLPLSVGPRSSYFRCSSLNSVSYYADLNYEKRRCNCSLGYEGNPYITDGCQDINECQQPDVYPCVHGNCINMPGTYQCATKKSISRLPGLITVIAISAGSGVLFSLLGIAKVTNKLKQQRAKKLRQKFFKKNHGLLLQQLISSNEDIAQRTKIFSLAELEQATNKFDNSRILGGGGHGTVYKGILSDQRVVAIKKAKIVVQRETDQFINEVVILSQTNHRNVVKLFGCCLEMEVPLLVYEFISNGTLSFHLHGQSEDPLSWKDRLRIALETARAIAYLHSAASISVYHRDIKCANILLTDTLTAKVSDFGASRSIAIDETGVLTAVQGTYGYLDPEYYYTSRLTEKSDVYSFGVILAELLTRVTPVFSSHSSEGTSLASHFVSLLRDSRLLDILDAQIVEEGGAEDATVVARIAEACLSLKGEERPTMRQVETALEDVQSSKVHHNSRTTRVSQNAVKGHSCKGGKGDEGTRLYSLEKEFIQSSEIPR</sequence>
<reference evidence="17 18" key="1">
    <citation type="journal article" date="2010" name="Nature">
        <title>Genome sequencing and analysis of the model grass Brachypodium distachyon.</title>
        <authorList>
            <consortium name="International Brachypodium Initiative"/>
        </authorList>
    </citation>
    <scope>NUCLEOTIDE SEQUENCE [LARGE SCALE GENOMIC DNA]</scope>
    <source>
        <strain evidence="17">Bd21</strain>
        <strain evidence="18">cv. Bd21</strain>
    </source>
</reference>
<dbReference type="EnsemblPlants" id="KQJ84997">
    <property type="protein sequence ID" value="KQJ84997"/>
    <property type="gene ID" value="BRADI_5g24190v3"/>
</dbReference>
<comment type="subcellular location">
    <subcellularLocation>
        <location evidence="1">Membrane</location>
        <topology evidence="1">Single-pass type I membrane protein</topology>
    </subcellularLocation>
</comment>
<dbReference type="EMBL" id="CM000884">
    <property type="protein sequence ID" value="KQJ84997.1"/>
    <property type="molecule type" value="Genomic_DNA"/>
</dbReference>
<reference evidence="18" key="3">
    <citation type="submission" date="2018-08" db="UniProtKB">
        <authorList>
            <consortium name="EnsemblPlants"/>
        </authorList>
    </citation>
    <scope>IDENTIFICATION</scope>
    <source>
        <strain evidence="18">cv. Bd21</strain>
    </source>
</reference>
<dbReference type="GeneID" id="100835678"/>
<evidence type="ECO:0000256" key="2">
    <source>
        <dbReference type="ARBA" id="ARBA00022527"/>
    </source>
</evidence>
<dbReference type="RefSeq" id="XP_024311430.1">
    <property type="nucleotide sequence ID" value="XM_024455662.1"/>
</dbReference>
<dbReference type="eggNOG" id="ENOG502QQPF">
    <property type="taxonomic scope" value="Eukaryota"/>
</dbReference>
<dbReference type="Pfam" id="PF00069">
    <property type="entry name" value="Pkinase"/>
    <property type="match status" value="1"/>
</dbReference>
<keyword evidence="6 13" id="KW-0547">Nucleotide-binding</keyword>
<dbReference type="AlphaFoldDB" id="I1J2N9"/>